<dbReference type="InterPro" id="IPR043129">
    <property type="entry name" value="ATPase_NBD"/>
</dbReference>
<keyword evidence="5" id="KW-0346">Stress response</keyword>
<evidence type="ECO:0000256" key="1">
    <source>
        <dbReference type="ARBA" id="ARBA00007381"/>
    </source>
</evidence>
<dbReference type="GO" id="GO:0140662">
    <property type="term" value="F:ATP-dependent protein folding chaperone"/>
    <property type="evidence" value="ECO:0007669"/>
    <property type="project" value="InterPro"/>
</dbReference>
<dbReference type="SUPFAM" id="SSF100920">
    <property type="entry name" value="Heat shock protein 70kD (HSP70), peptide-binding domain"/>
    <property type="match status" value="1"/>
</dbReference>
<evidence type="ECO:0000256" key="7">
    <source>
        <dbReference type="SAM" id="MobiDB-lite"/>
    </source>
</evidence>
<dbReference type="InterPro" id="IPR029047">
    <property type="entry name" value="HSP70_peptide-bd_sf"/>
</dbReference>
<keyword evidence="9" id="KW-1185">Reference proteome</keyword>
<evidence type="ECO:0008006" key="10">
    <source>
        <dbReference type="Google" id="ProtNLM"/>
    </source>
</evidence>
<evidence type="ECO:0000256" key="6">
    <source>
        <dbReference type="ARBA" id="ARBA00023186"/>
    </source>
</evidence>
<reference evidence="8" key="1">
    <citation type="submission" date="2021-01" db="EMBL/GenBank/DDBJ databases">
        <title>Whole genome shotgun sequence of Actinocatenispora rupis NBRC 107355.</title>
        <authorList>
            <person name="Komaki H."/>
            <person name="Tamura T."/>
        </authorList>
    </citation>
    <scope>NUCLEOTIDE SEQUENCE</scope>
    <source>
        <strain evidence="8">NBRC 107355</strain>
    </source>
</reference>
<dbReference type="AlphaFoldDB" id="A0A8J3ND63"/>
<evidence type="ECO:0000256" key="2">
    <source>
        <dbReference type="ARBA" id="ARBA00022553"/>
    </source>
</evidence>
<feature type="region of interest" description="Disordered" evidence="7">
    <location>
        <begin position="132"/>
        <end position="161"/>
    </location>
</feature>
<dbReference type="EMBL" id="BOMB01000019">
    <property type="protein sequence ID" value="GID12547.1"/>
    <property type="molecule type" value="Genomic_DNA"/>
</dbReference>
<keyword evidence="4" id="KW-0067">ATP-binding</keyword>
<evidence type="ECO:0000256" key="3">
    <source>
        <dbReference type="ARBA" id="ARBA00022741"/>
    </source>
</evidence>
<dbReference type="PROSITE" id="PS00297">
    <property type="entry name" value="HSP70_1"/>
    <property type="match status" value="1"/>
</dbReference>
<keyword evidence="3" id="KW-0547">Nucleotide-binding</keyword>
<name>A0A8J3ND63_9ACTN</name>
<dbReference type="PANTHER" id="PTHR19375">
    <property type="entry name" value="HEAT SHOCK PROTEIN 70KDA"/>
    <property type="match status" value="1"/>
</dbReference>
<evidence type="ECO:0000256" key="4">
    <source>
        <dbReference type="ARBA" id="ARBA00022840"/>
    </source>
</evidence>
<evidence type="ECO:0000256" key="5">
    <source>
        <dbReference type="ARBA" id="ARBA00023016"/>
    </source>
</evidence>
<sequence>MSGRWRDAWRQRRQHREFRIAEPRWDAETRRRLRALADRAAATTGRAELPESELARAATSLWQARRTFGRASDPASRDHRQITRYLAAVDAALAEAGVTVQDHDGAAFDAGYRLDVVAYVTTRAYARRRCRTPCGRRSTCTGGRSRRDGSSSADRPAPNRTLRRRATMRDTVDFGIDLGTTNSALAVVTGDEVSVVRNNEGMDHTPSAVWLPRPGAARVGRAARDRAAADPANVHAEFKQEMGLNDAVRRFDRAGVALTPVQLSAEVLKSLRADVVAAGLGEAPRAAVITVPAAFQLHQNEATGEAARLAGFTGTCPLIQEPTAAAFAYGFHARDTDAYWMVFDLGGGTFDAAVVTTRDGQLQVVDHAGDPHLGGKDIDWAIVERLLVPAVVREYGLAGFARDDERWLASFARMKSAAEDAKIALSRVDRVVLYTDLTDGTKPVGTLEYALTRAELERVAEPFYVRAVNRCRAALAEANLHADDIDRLLLVGGATLAPGLRAMLADPRDGLGIALDVSQDPTTVVARGAAVYAGTVPLPRAPVRPAPGELAVQLDHPRTTSLTRVAVTGKLHAEGTGYEVVLANATTRPPFRSPRTAVGADGTFAVDVPLRELAVNTVTIEAYDAGGDRRRLTGDTATIRHWANEPARPVLTNTIGVAQASGALEPMVEKGRSLPATERKLFHTTSELRRSDPDGVIRIPIMEGERTRADRNLRVAVVEIRPRDVPIDLPKGSDVEVTVTIDESRRVSAVAEVPLVNEQFDAEIDLGDVPTPDADTLRYRLSEAETRLDRLRTSARRTGSGGAAEMLARIEAEEPVQTARGAVHAAVRDSAAAAAADRQLRDLMAALDEVADAVALPAVLDRVAELLADCREMVGRLGDASDRAELADLERRLATVRVDGAAAAARDLESRAADLHITLLKRDGHAFDVGLFYALREMQPTLESPHRAAELVAEGEQAVAAQRWDVLRGVNQRLGRLVPEGYDLADGGIVRPNGGRP</sequence>
<dbReference type="Gene3D" id="3.90.640.10">
    <property type="entry name" value="Actin, Chain A, domain 4"/>
    <property type="match status" value="1"/>
</dbReference>
<dbReference type="InterPro" id="IPR013126">
    <property type="entry name" value="Hsp_70_fam"/>
</dbReference>
<organism evidence="8 9">
    <name type="scientific">Actinocatenispora rupis</name>
    <dbReference type="NCBI Taxonomy" id="519421"/>
    <lineage>
        <taxon>Bacteria</taxon>
        <taxon>Bacillati</taxon>
        <taxon>Actinomycetota</taxon>
        <taxon>Actinomycetes</taxon>
        <taxon>Micromonosporales</taxon>
        <taxon>Micromonosporaceae</taxon>
        <taxon>Actinocatenispora</taxon>
    </lineage>
</organism>
<dbReference type="Proteomes" id="UP000612808">
    <property type="component" value="Unassembled WGS sequence"/>
</dbReference>
<dbReference type="SUPFAM" id="SSF53067">
    <property type="entry name" value="Actin-like ATPase domain"/>
    <property type="match status" value="2"/>
</dbReference>
<dbReference type="Pfam" id="PF00012">
    <property type="entry name" value="HSP70"/>
    <property type="match status" value="1"/>
</dbReference>
<keyword evidence="6" id="KW-0143">Chaperone</keyword>
<keyword evidence="2" id="KW-0597">Phosphoprotein</keyword>
<comment type="similarity">
    <text evidence="1">Belongs to the heat shock protein 70 family.</text>
</comment>
<dbReference type="RefSeq" id="WP_203658570.1">
    <property type="nucleotide sequence ID" value="NZ_BAAAZM010000013.1"/>
</dbReference>
<dbReference type="Gene3D" id="3.30.420.40">
    <property type="match status" value="2"/>
</dbReference>
<comment type="caution">
    <text evidence="8">The sequence shown here is derived from an EMBL/GenBank/DDBJ whole genome shotgun (WGS) entry which is preliminary data.</text>
</comment>
<accession>A0A8J3ND63</accession>
<dbReference type="InterPro" id="IPR018181">
    <property type="entry name" value="Heat_shock_70_CS"/>
</dbReference>
<dbReference type="GO" id="GO:0005524">
    <property type="term" value="F:ATP binding"/>
    <property type="evidence" value="ECO:0007669"/>
    <property type="project" value="UniProtKB-KW"/>
</dbReference>
<dbReference type="Gene3D" id="2.60.34.10">
    <property type="entry name" value="Substrate Binding Domain Of DNAk, Chain A, domain 1"/>
    <property type="match status" value="1"/>
</dbReference>
<evidence type="ECO:0000313" key="8">
    <source>
        <dbReference type="EMBL" id="GID12547.1"/>
    </source>
</evidence>
<feature type="compositionally biased region" description="Low complexity" evidence="7">
    <location>
        <begin position="132"/>
        <end position="143"/>
    </location>
</feature>
<evidence type="ECO:0000313" key="9">
    <source>
        <dbReference type="Proteomes" id="UP000612808"/>
    </source>
</evidence>
<dbReference type="PRINTS" id="PR00301">
    <property type="entry name" value="HEATSHOCK70"/>
</dbReference>
<proteinExistence type="inferred from homology"/>
<gene>
    <name evidence="8" type="ORF">Aru02nite_34360</name>
</gene>
<protein>
    <recommendedName>
        <fullName evidence="10">Molecular chaperone DnaK</fullName>
    </recommendedName>
</protein>